<keyword evidence="2" id="KW-1185">Reference proteome</keyword>
<evidence type="ECO:0000313" key="2">
    <source>
        <dbReference type="Proteomes" id="UP001149163"/>
    </source>
</evidence>
<sequence length="69" mass="7863">MRIIKGEEDMPSLPDKIIHNVDKARAALGRALCIAPESVSEKTITEFLSFWNFRDNAELDQRFQSKVAN</sequence>
<dbReference type="GeneID" id="81428587"/>
<reference evidence="1" key="1">
    <citation type="submission" date="2022-11" db="EMBL/GenBank/DDBJ databases">
        <authorList>
            <person name="Petersen C."/>
        </authorList>
    </citation>
    <scope>NUCLEOTIDE SEQUENCE</scope>
    <source>
        <strain evidence="1">IBT 26290</strain>
    </source>
</reference>
<accession>A0A9W9HWH9</accession>
<dbReference type="RefSeq" id="XP_056541840.1">
    <property type="nucleotide sequence ID" value="XM_056689411.1"/>
</dbReference>
<gene>
    <name evidence="1" type="ORF">N7482_007286</name>
</gene>
<evidence type="ECO:0000313" key="1">
    <source>
        <dbReference type="EMBL" id="KAJ5160282.1"/>
    </source>
</evidence>
<proteinExistence type="predicted"/>
<protein>
    <submittedName>
        <fullName evidence="1">Uncharacterized protein</fullName>
    </submittedName>
</protein>
<comment type="caution">
    <text evidence="1">The sequence shown here is derived from an EMBL/GenBank/DDBJ whole genome shotgun (WGS) entry which is preliminary data.</text>
</comment>
<reference evidence="1" key="2">
    <citation type="journal article" date="2023" name="IMA Fungus">
        <title>Comparative genomic study of the Penicillium genus elucidates a diverse pangenome and 15 lateral gene transfer events.</title>
        <authorList>
            <person name="Petersen C."/>
            <person name="Sorensen T."/>
            <person name="Nielsen M.R."/>
            <person name="Sondergaard T.E."/>
            <person name="Sorensen J.L."/>
            <person name="Fitzpatrick D.A."/>
            <person name="Frisvad J.C."/>
            <person name="Nielsen K.L."/>
        </authorList>
    </citation>
    <scope>NUCLEOTIDE SEQUENCE</scope>
    <source>
        <strain evidence="1">IBT 26290</strain>
    </source>
</reference>
<dbReference type="AlphaFoldDB" id="A0A9W9HWH9"/>
<dbReference type="Proteomes" id="UP001149163">
    <property type="component" value="Unassembled WGS sequence"/>
</dbReference>
<organism evidence="1 2">
    <name type="scientific">Penicillium canariense</name>
    <dbReference type="NCBI Taxonomy" id="189055"/>
    <lineage>
        <taxon>Eukaryota</taxon>
        <taxon>Fungi</taxon>
        <taxon>Dikarya</taxon>
        <taxon>Ascomycota</taxon>
        <taxon>Pezizomycotina</taxon>
        <taxon>Eurotiomycetes</taxon>
        <taxon>Eurotiomycetidae</taxon>
        <taxon>Eurotiales</taxon>
        <taxon>Aspergillaceae</taxon>
        <taxon>Penicillium</taxon>
    </lineage>
</organism>
<name>A0A9W9HWH9_9EURO</name>
<dbReference type="EMBL" id="JAPQKN010000004">
    <property type="protein sequence ID" value="KAJ5160282.1"/>
    <property type="molecule type" value="Genomic_DNA"/>
</dbReference>